<sequence>MAQTRNNCCFIYCITPGGHCDSLKRIRIHIKDIFTDRLQWNINNSGTYTNNVEISISYSALPSEPNSLIFSNARLLQLYVLHVLNAGKVILVFFHCDHCGLTELRMNVDFCDTQRNCSFNVGITDPDAPCKTSGTETASRTRLTTSKFNCGSDV</sequence>
<reference evidence="1 2" key="1">
    <citation type="submission" date="2018-06" db="EMBL/GenBank/DDBJ databases">
        <authorList>
            <consortium name="Pathogen Informatics"/>
            <person name="Doyle S."/>
        </authorList>
    </citation>
    <scope>NUCLEOTIDE SEQUENCE [LARGE SCALE GENOMIC DNA]</scope>
    <source>
        <strain evidence="1 2">NCTC10429</strain>
    </source>
</reference>
<name>A0A377CGI3_ECOLX</name>
<evidence type="ECO:0000313" key="1">
    <source>
        <dbReference type="EMBL" id="STL93127.1"/>
    </source>
</evidence>
<dbReference type="Proteomes" id="UP000254088">
    <property type="component" value="Unassembled WGS sequence"/>
</dbReference>
<dbReference type="AlphaFoldDB" id="A0A377CGI3"/>
<organism evidence="1 2">
    <name type="scientific">Escherichia coli</name>
    <dbReference type="NCBI Taxonomy" id="562"/>
    <lineage>
        <taxon>Bacteria</taxon>
        <taxon>Pseudomonadati</taxon>
        <taxon>Pseudomonadota</taxon>
        <taxon>Gammaproteobacteria</taxon>
        <taxon>Enterobacterales</taxon>
        <taxon>Enterobacteriaceae</taxon>
        <taxon>Escherichia</taxon>
    </lineage>
</organism>
<protein>
    <submittedName>
        <fullName evidence="1">Uncharacterized protein</fullName>
    </submittedName>
</protein>
<dbReference type="EMBL" id="UGEX01000001">
    <property type="protein sequence ID" value="STL93127.1"/>
    <property type="molecule type" value="Genomic_DNA"/>
</dbReference>
<proteinExistence type="predicted"/>
<gene>
    <name evidence="1" type="ORF">NCTC10429_03392</name>
</gene>
<accession>A0A377CGI3</accession>
<evidence type="ECO:0000313" key="2">
    <source>
        <dbReference type="Proteomes" id="UP000254088"/>
    </source>
</evidence>